<organism evidence="1 2">
    <name type="scientific">Nocardiopsis tropica</name>
    <dbReference type="NCBI Taxonomy" id="109330"/>
    <lineage>
        <taxon>Bacteria</taxon>
        <taxon>Bacillati</taxon>
        <taxon>Actinomycetota</taxon>
        <taxon>Actinomycetes</taxon>
        <taxon>Streptosporangiales</taxon>
        <taxon>Nocardiopsidaceae</taxon>
        <taxon>Nocardiopsis</taxon>
    </lineage>
</organism>
<reference evidence="1 2" key="1">
    <citation type="submission" date="2023-07" db="EMBL/GenBank/DDBJ databases">
        <authorList>
            <person name="Girao M."/>
            <person name="Carvalho M.F."/>
        </authorList>
    </citation>
    <scope>NUCLEOTIDE SEQUENCE [LARGE SCALE GENOMIC DNA]</scope>
    <source>
        <strain evidence="1 2">66/93</strain>
    </source>
</reference>
<protein>
    <submittedName>
        <fullName evidence="1">Uncharacterized protein</fullName>
    </submittedName>
</protein>
<dbReference type="RefSeq" id="WP_330160631.1">
    <property type="nucleotide sequence ID" value="NZ_BAAAJA010000008.1"/>
</dbReference>
<sequence>MEAIRRCALVTAVAPVTGGRTAGPTGLPAPGTGAPTVRRAAGPALPGFLPDLLPAADRLRRGHAPAGPR</sequence>
<accession>A0ABU7KWM3</accession>
<evidence type="ECO:0000313" key="1">
    <source>
        <dbReference type="EMBL" id="MEE2053702.1"/>
    </source>
</evidence>
<dbReference type="EMBL" id="JAUUCC010000080">
    <property type="protein sequence ID" value="MEE2053702.1"/>
    <property type="molecule type" value="Genomic_DNA"/>
</dbReference>
<evidence type="ECO:0000313" key="2">
    <source>
        <dbReference type="Proteomes" id="UP001348641"/>
    </source>
</evidence>
<dbReference type="Proteomes" id="UP001348641">
    <property type="component" value="Unassembled WGS sequence"/>
</dbReference>
<proteinExistence type="predicted"/>
<gene>
    <name evidence="1" type="ORF">Q8A49_24695</name>
</gene>
<name>A0ABU7KWM3_9ACTN</name>
<comment type="caution">
    <text evidence="1">The sequence shown here is derived from an EMBL/GenBank/DDBJ whole genome shotgun (WGS) entry which is preliminary data.</text>
</comment>